<feature type="transmembrane region" description="Helical" evidence="6">
    <location>
        <begin position="41"/>
        <end position="60"/>
    </location>
</feature>
<dbReference type="PANTHER" id="PTHR30250:SF11">
    <property type="entry name" value="O-ANTIGEN TRANSPORTER-RELATED"/>
    <property type="match status" value="1"/>
</dbReference>
<comment type="caution">
    <text evidence="7">The sequence shown here is derived from an EMBL/GenBank/DDBJ whole genome shotgun (WGS) entry which is preliminary data.</text>
</comment>
<feature type="transmembrane region" description="Helical" evidence="6">
    <location>
        <begin position="359"/>
        <end position="378"/>
    </location>
</feature>
<evidence type="ECO:0000256" key="3">
    <source>
        <dbReference type="ARBA" id="ARBA00022692"/>
    </source>
</evidence>
<keyword evidence="2" id="KW-1003">Cell membrane</keyword>
<feature type="transmembrane region" description="Helical" evidence="6">
    <location>
        <begin position="258"/>
        <end position="274"/>
    </location>
</feature>
<keyword evidence="5 6" id="KW-0472">Membrane</keyword>
<feature type="transmembrane region" description="Helical" evidence="6">
    <location>
        <begin position="331"/>
        <end position="352"/>
    </location>
</feature>
<evidence type="ECO:0000256" key="5">
    <source>
        <dbReference type="ARBA" id="ARBA00023136"/>
    </source>
</evidence>
<feature type="transmembrane region" description="Helical" evidence="6">
    <location>
        <begin position="109"/>
        <end position="126"/>
    </location>
</feature>
<keyword evidence="4 6" id="KW-1133">Transmembrane helix</keyword>
<comment type="subcellular location">
    <subcellularLocation>
        <location evidence="1">Cell membrane</location>
        <topology evidence="1">Multi-pass membrane protein</topology>
    </subcellularLocation>
</comment>
<dbReference type="InterPro" id="IPR002797">
    <property type="entry name" value="Polysacc_synth"/>
</dbReference>
<dbReference type="AlphaFoldDB" id="A0A1G1VBF0"/>
<evidence type="ECO:0000256" key="4">
    <source>
        <dbReference type="ARBA" id="ARBA00022989"/>
    </source>
</evidence>
<reference evidence="7 8" key="1">
    <citation type="journal article" date="2016" name="Nat. Commun.">
        <title>Thousands of microbial genomes shed light on interconnected biogeochemical processes in an aquifer system.</title>
        <authorList>
            <person name="Anantharaman K."/>
            <person name="Brown C.T."/>
            <person name="Hug L.A."/>
            <person name="Sharon I."/>
            <person name="Castelle C.J."/>
            <person name="Probst A.J."/>
            <person name="Thomas B.C."/>
            <person name="Singh A."/>
            <person name="Wilkins M.J."/>
            <person name="Karaoz U."/>
            <person name="Brodie E.L."/>
            <person name="Williams K.H."/>
            <person name="Hubbard S.S."/>
            <person name="Banfield J.F."/>
        </authorList>
    </citation>
    <scope>NUCLEOTIDE SEQUENCE [LARGE SCALE GENOMIC DNA]</scope>
</reference>
<feature type="transmembrane region" description="Helical" evidence="6">
    <location>
        <begin position="214"/>
        <end position="238"/>
    </location>
</feature>
<dbReference type="STRING" id="1797517.A3F61_01570"/>
<feature type="transmembrane region" description="Helical" evidence="6">
    <location>
        <begin position="173"/>
        <end position="193"/>
    </location>
</feature>
<feature type="transmembrane region" description="Helical" evidence="6">
    <location>
        <begin position="12"/>
        <end position="35"/>
    </location>
</feature>
<evidence type="ECO:0000256" key="2">
    <source>
        <dbReference type="ARBA" id="ARBA00022475"/>
    </source>
</evidence>
<evidence type="ECO:0000256" key="1">
    <source>
        <dbReference type="ARBA" id="ARBA00004651"/>
    </source>
</evidence>
<accession>A0A1G1VBF0</accession>
<evidence type="ECO:0000313" key="8">
    <source>
        <dbReference type="Proteomes" id="UP000178272"/>
    </source>
</evidence>
<feature type="transmembrane region" description="Helical" evidence="6">
    <location>
        <begin position="147"/>
        <end position="167"/>
    </location>
</feature>
<dbReference type="PANTHER" id="PTHR30250">
    <property type="entry name" value="PST FAMILY PREDICTED COLANIC ACID TRANSPORTER"/>
    <property type="match status" value="1"/>
</dbReference>
<evidence type="ECO:0000256" key="6">
    <source>
        <dbReference type="SAM" id="Phobius"/>
    </source>
</evidence>
<protein>
    <submittedName>
        <fullName evidence="7">Uncharacterized protein</fullName>
    </submittedName>
</protein>
<proteinExistence type="predicted"/>
<feature type="transmembrane region" description="Helical" evidence="6">
    <location>
        <begin position="384"/>
        <end position="405"/>
    </location>
</feature>
<gene>
    <name evidence="7" type="ORF">A3F61_01570</name>
</gene>
<dbReference type="EMBL" id="MHCA01000006">
    <property type="protein sequence ID" value="OGY12784.1"/>
    <property type="molecule type" value="Genomic_DNA"/>
</dbReference>
<dbReference type="Proteomes" id="UP000178272">
    <property type="component" value="Unassembled WGS sequence"/>
</dbReference>
<keyword evidence="3 6" id="KW-0812">Transmembrane</keyword>
<name>A0A1G1VBF0_9BACT</name>
<feature type="transmembrane region" description="Helical" evidence="6">
    <location>
        <begin position="294"/>
        <end position="319"/>
    </location>
</feature>
<dbReference type="GO" id="GO:0005886">
    <property type="term" value="C:plasma membrane"/>
    <property type="evidence" value="ECO:0007669"/>
    <property type="project" value="UniProtKB-SubCell"/>
</dbReference>
<feature type="transmembrane region" description="Helical" evidence="6">
    <location>
        <begin position="80"/>
        <end position="103"/>
    </location>
</feature>
<dbReference type="InterPro" id="IPR050833">
    <property type="entry name" value="Poly_Biosynth_Transport"/>
</dbReference>
<evidence type="ECO:0000313" key="7">
    <source>
        <dbReference type="EMBL" id="OGY12784.1"/>
    </source>
</evidence>
<sequence length="429" mass="47152">MQVFPGVLKNTLAQGLSRLGTVLVSIFLTGVLYRLLKDDGFGAYSFISALVLLFAHISDWGTNIITVKQASQEKEKQPEIFGSLIIFRFVLAVVSFLLVNVVVRANPSWQSLIHPTTIASFVLLFLSFKTSAQMIFQTLFRLELSAVVDFLASLVFLLLVLLFVFLSPANLNFIMFAWVLATIVVGVIGMLLAGKVSRINWTLNWKIIKSVSSAAIPTGALLITFSLYNRIDIVILQYFQGNAEVAPYALAYKVYDNAVLGAAFLMNAIFPHLAREFAEKSKKVAVYYQKAFDLLFLFALAVFLLIFIFAPVIVGVLAGSANNPATGVLRILSVAAFIAYFNHLTGFSLIAAGRQKISLAIALTALSFNVLVNLMFVRQYSFTAAAYATVATEVLVLLISTLVIWKSIGVLPSVTSFPKTFLELVKRKI</sequence>
<dbReference type="Pfam" id="PF01943">
    <property type="entry name" value="Polysacc_synt"/>
    <property type="match status" value="1"/>
</dbReference>
<organism evidence="7 8">
    <name type="scientific">Candidatus Blackburnbacteria bacterium RIFCSPHIGHO2_12_FULL_41_13b</name>
    <dbReference type="NCBI Taxonomy" id="1797517"/>
    <lineage>
        <taxon>Bacteria</taxon>
        <taxon>Candidatus Blackburniibacteriota</taxon>
    </lineage>
</organism>